<evidence type="ECO:0000313" key="3">
    <source>
        <dbReference type="Proteomes" id="UP000441336"/>
    </source>
</evidence>
<sequence>MRAFLFVLGLAAISWAAAPTPQALVVPGRSLGQTKLGSNATTLGALGKAAYSDAAMQKAWTTWYGRRPTDGSAPNELDVYTAPQANDVDHHTVQVVRATSPWFQLANGLRVGSSLAVIWAAYGRLPLATSYPLAAGQRYLYDDVRRGVAFETDGTAGTSRCRALIVHTPGRAVVATYLSLPAYLKELPAYRD</sequence>
<feature type="signal peptide" evidence="1">
    <location>
        <begin position="1"/>
        <end position="16"/>
    </location>
</feature>
<keyword evidence="1" id="KW-0732">Signal</keyword>
<comment type="caution">
    <text evidence="2">The sequence shown here is derived from an EMBL/GenBank/DDBJ whole genome shotgun (WGS) entry which is preliminary data.</text>
</comment>
<name>A0A7K1TIW1_9BACT</name>
<reference evidence="2 3" key="1">
    <citation type="submission" date="2019-12" db="EMBL/GenBank/DDBJ databases">
        <title>Hymenobacter sp. HMF4947 Genome sequencing and assembly.</title>
        <authorList>
            <person name="Kang H."/>
            <person name="Cha I."/>
            <person name="Kim H."/>
            <person name="Joh K."/>
        </authorList>
    </citation>
    <scope>NUCLEOTIDE SEQUENCE [LARGE SCALE GENOMIC DNA]</scope>
    <source>
        <strain evidence="2 3">HMF4947</strain>
    </source>
</reference>
<accession>A0A7K1TIW1</accession>
<feature type="chain" id="PRO_5029511415" evidence="1">
    <location>
        <begin position="17"/>
        <end position="192"/>
    </location>
</feature>
<dbReference type="EMBL" id="WQKZ01000004">
    <property type="protein sequence ID" value="MVN78312.1"/>
    <property type="molecule type" value="Genomic_DNA"/>
</dbReference>
<dbReference type="RefSeq" id="WP_157568238.1">
    <property type="nucleotide sequence ID" value="NZ_WQKZ01000004.1"/>
</dbReference>
<dbReference type="Proteomes" id="UP000441336">
    <property type="component" value="Unassembled WGS sequence"/>
</dbReference>
<dbReference type="AlphaFoldDB" id="A0A7K1TIW1"/>
<protein>
    <submittedName>
        <fullName evidence="2">Uncharacterized protein</fullName>
    </submittedName>
</protein>
<evidence type="ECO:0000313" key="2">
    <source>
        <dbReference type="EMBL" id="MVN78312.1"/>
    </source>
</evidence>
<proteinExistence type="predicted"/>
<evidence type="ECO:0000256" key="1">
    <source>
        <dbReference type="SAM" id="SignalP"/>
    </source>
</evidence>
<gene>
    <name evidence="2" type="ORF">GO988_18435</name>
</gene>
<keyword evidence="3" id="KW-1185">Reference proteome</keyword>
<organism evidence="2 3">
    <name type="scientific">Hymenobacter ginkgonis</name>
    <dbReference type="NCBI Taxonomy" id="2682976"/>
    <lineage>
        <taxon>Bacteria</taxon>
        <taxon>Pseudomonadati</taxon>
        <taxon>Bacteroidota</taxon>
        <taxon>Cytophagia</taxon>
        <taxon>Cytophagales</taxon>
        <taxon>Hymenobacteraceae</taxon>
        <taxon>Hymenobacter</taxon>
    </lineage>
</organism>